<name>A0A9N7RK80_STRHE</name>
<organism evidence="8 9">
    <name type="scientific">Striga hermonthica</name>
    <name type="common">Purple witchweed</name>
    <name type="synonym">Buchnera hermonthica</name>
    <dbReference type="NCBI Taxonomy" id="68872"/>
    <lineage>
        <taxon>Eukaryota</taxon>
        <taxon>Viridiplantae</taxon>
        <taxon>Streptophyta</taxon>
        <taxon>Embryophyta</taxon>
        <taxon>Tracheophyta</taxon>
        <taxon>Spermatophyta</taxon>
        <taxon>Magnoliopsida</taxon>
        <taxon>eudicotyledons</taxon>
        <taxon>Gunneridae</taxon>
        <taxon>Pentapetalae</taxon>
        <taxon>asterids</taxon>
        <taxon>lamiids</taxon>
        <taxon>Lamiales</taxon>
        <taxon>Orobanchaceae</taxon>
        <taxon>Buchnereae</taxon>
        <taxon>Striga</taxon>
    </lineage>
</organism>
<dbReference type="PANTHER" id="PTHR15710">
    <property type="entry name" value="E3 UBIQUITIN-PROTEIN LIGASE PRAJA"/>
    <property type="match status" value="1"/>
</dbReference>
<comment type="catalytic activity">
    <reaction evidence="1">
        <text>S-ubiquitinyl-[E2 ubiquitin-conjugating enzyme]-L-cysteine + [acceptor protein]-L-lysine = [E2 ubiquitin-conjugating enzyme]-L-cysteine + N(6)-ubiquitinyl-[acceptor protein]-L-lysine.</text>
        <dbReference type="EC" id="2.3.2.27"/>
    </reaction>
</comment>
<evidence type="ECO:0000256" key="3">
    <source>
        <dbReference type="ARBA" id="ARBA00022723"/>
    </source>
</evidence>
<keyword evidence="4 6" id="KW-0863">Zinc-finger</keyword>
<dbReference type="GO" id="GO:0016567">
    <property type="term" value="P:protein ubiquitination"/>
    <property type="evidence" value="ECO:0007669"/>
    <property type="project" value="TreeGrafter"/>
</dbReference>
<keyword evidence="5" id="KW-0862">Zinc</keyword>
<protein>
    <recommendedName>
        <fullName evidence="2">RING-type E3 ubiquitin transferase</fullName>
        <ecNumber evidence="2">2.3.2.27</ecNumber>
    </recommendedName>
</protein>
<evidence type="ECO:0000256" key="1">
    <source>
        <dbReference type="ARBA" id="ARBA00000900"/>
    </source>
</evidence>
<accession>A0A9N7RK80</accession>
<sequence>MSRNPSDYHCTLSFKAVPRILPLQGPPISDPTHFTVRLKITGVCRGTVLDPPNPPRRDFNDTIPWLLHHIPVTDLLRPDPARRAILDLLQARWPHISHYGRRTLAETFLAGAQEAVKHVSPAKARAHSRLEMEYHVTMDYYRYASHDSDDDDEYDDLYDDVIDRSMEEAEEVGMVSTDETCIRDVIVVGKRAWRARDDGSTGGSCVICMDEFEKGCDVVGMPCGHDFHEGCVEKWLRTSHYCPVCRFELPTS</sequence>
<dbReference type="EC" id="2.3.2.27" evidence="2"/>
<dbReference type="Pfam" id="PF13639">
    <property type="entry name" value="zf-RING_2"/>
    <property type="match status" value="1"/>
</dbReference>
<dbReference type="OrthoDB" id="4348522at2759"/>
<evidence type="ECO:0000256" key="6">
    <source>
        <dbReference type="PROSITE-ProRule" id="PRU00175"/>
    </source>
</evidence>
<dbReference type="InterPro" id="IPR011016">
    <property type="entry name" value="Znf_RING-CH"/>
</dbReference>
<dbReference type="EMBL" id="CACSLK010027837">
    <property type="protein sequence ID" value="CAA0833082.1"/>
    <property type="molecule type" value="Genomic_DNA"/>
</dbReference>
<keyword evidence="9" id="KW-1185">Reference proteome</keyword>
<evidence type="ECO:0000313" key="9">
    <source>
        <dbReference type="Proteomes" id="UP001153555"/>
    </source>
</evidence>
<gene>
    <name evidence="8" type="ORF">SHERM_28356</name>
</gene>
<evidence type="ECO:0000256" key="4">
    <source>
        <dbReference type="ARBA" id="ARBA00022771"/>
    </source>
</evidence>
<reference evidence="8" key="1">
    <citation type="submission" date="2019-12" db="EMBL/GenBank/DDBJ databases">
        <authorList>
            <person name="Scholes J."/>
        </authorList>
    </citation>
    <scope>NUCLEOTIDE SEQUENCE</scope>
</reference>
<evidence type="ECO:0000313" key="8">
    <source>
        <dbReference type="EMBL" id="CAA0833082.1"/>
    </source>
</evidence>
<dbReference type="GO" id="GO:0005737">
    <property type="term" value="C:cytoplasm"/>
    <property type="evidence" value="ECO:0007669"/>
    <property type="project" value="TreeGrafter"/>
</dbReference>
<dbReference type="GO" id="GO:0008270">
    <property type="term" value="F:zinc ion binding"/>
    <property type="evidence" value="ECO:0007669"/>
    <property type="project" value="UniProtKB-KW"/>
</dbReference>
<keyword evidence="3" id="KW-0479">Metal-binding</keyword>
<dbReference type="InterPro" id="IPR013083">
    <property type="entry name" value="Znf_RING/FYVE/PHD"/>
</dbReference>
<dbReference type="CDD" id="cd16473">
    <property type="entry name" value="RING-H2_RNF103"/>
    <property type="match status" value="1"/>
</dbReference>
<dbReference type="SUPFAM" id="SSF57850">
    <property type="entry name" value="RING/U-box"/>
    <property type="match status" value="1"/>
</dbReference>
<evidence type="ECO:0000256" key="5">
    <source>
        <dbReference type="ARBA" id="ARBA00022833"/>
    </source>
</evidence>
<comment type="caution">
    <text evidence="8">The sequence shown here is derived from an EMBL/GenBank/DDBJ whole genome shotgun (WGS) entry which is preliminary data.</text>
</comment>
<dbReference type="GO" id="GO:0061630">
    <property type="term" value="F:ubiquitin protein ligase activity"/>
    <property type="evidence" value="ECO:0007669"/>
    <property type="project" value="UniProtKB-EC"/>
</dbReference>
<dbReference type="InterPro" id="IPR001841">
    <property type="entry name" value="Znf_RING"/>
</dbReference>
<feature type="domain" description="RING-type" evidence="7">
    <location>
        <begin position="205"/>
        <end position="246"/>
    </location>
</feature>
<dbReference type="PANTHER" id="PTHR15710:SF77">
    <property type="entry name" value="RING-H2 FINGER PROTEIN ATL21B"/>
    <property type="match status" value="1"/>
</dbReference>
<evidence type="ECO:0000259" key="7">
    <source>
        <dbReference type="PROSITE" id="PS50089"/>
    </source>
</evidence>
<dbReference type="PROSITE" id="PS50089">
    <property type="entry name" value="ZF_RING_2"/>
    <property type="match status" value="1"/>
</dbReference>
<dbReference type="Proteomes" id="UP001153555">
    <property type="component" value="Unassembled WGS sequence"/>
</dbReference>
<evidence type="ECO:0000256" key="2">
    <source>
        <dbReference type="ARBA" id="ARBA00012483"/>
    </source>
</evidence>
<dbReference type="AlphaFoldDB" id="A0A9N7RK80"/>
<dbReference type="Gene3D" id="3.30.40.10">
    <property type="entry name" value="Zinc/RING finger domain, C3HC4 (zinc finger)"/>
    <property type="match status" value="1"/>
</dbReference>
<dbReference type="SMART" id="SM00184">
    <property type="entry name" value="RING"/>
    <property type="match status" value="1"/>
</dbReference>
<proteinExistence type="predicted"/>
<dbReference type="SMART" id="SM00744">
    <property type="entry name" value="RINGv"/>
    <property type="match status" value="1"/>
</dbReference>